<dbReference type="PANTHER" id="PTHR30461:SF23">
    <property type="entry name" value="DNA RECOMBINASE-RELATED"/>
    <property type="match status" value="1"/>
</dbReference>
<sequence>MQLTQASVGIPVVKTAVPVKVQYCLYARKSTEQEDKQVPSIESQIREMEKLAINEGLEIVERKQESHSAKEAGARPVFNEIIEEIKRKKFDGTLTWAPDRISRNAGDLGRIVDLMDQGLLKEIRTYGGQKFTKYLLKHGTVTEQREVLSCIKSKILLKDKKLFAE</sequence>
<evidence type="ECO:0000313" key="3">
    <source>
        <dbReference type="Proteomes" id="UP000176429"/>
    </source>
</evidence>
<evidence type="ECO:0000259" key="1">
    <source>
        <dbReference type="PROSITE" id="PS51736"/>
    </source>
</evidence>
<dbReference type="CDD" id="cd00338">
    <property type="entry name" value="Ser_Recombinase"/>
    <property type="match status" value="1"/>
</dbReference>
<dbReference type="EMBL" id="MHSH01000036">
    <property type="protein sequence ID" value="OHA41199.1"/>
    <property type="molecule type" value="Genomic_DNA"/>
</dbReference>
<dbReference type="PROSITE" id="PS51736">
    <property type="entry name" value="RECOMBINASES_3"/>
    <property type="match status" value="1"/>
</dbReference>
<dbReference type="SMART" id="SM00857">
    <property type="entry name" value="Resolvase"/>
    <property type="match status" value="1"/>
</dbReference>
<dbReference type="Proteomes" id="UP000176429">
    <property type="component" value="Unassembled WGS sequence"/>
</dbReference>
<evidence type="ECO:0000313" key="2">
    <source>
        <dbReference type="EMBL" id="OHA41199.1"/>
    </source>
</evidence>
<name>A0A1G2P0F7_9BACT</name>
<gene>
    <name evidence="2" type="ORF">A3H68_02000</name>
</gene>
<feature type="domain" description="Resolvase/invertase-type recombinase catalytic" evidence="1">
    <location>
        <begin position="22"/>
        <end position="165"/>
    </location>
</feature>
<reference evidence="2 3" key="1">
    <citation type="journal article" date="2016" name="Nat. Commun.">
        <title>Thousands of microbial genomes shed light on interconnected biogeochemical processes in an aquifer system.</title>
        <authorList>
            <person name="Anantharaman K."/>
            <person name="Brown C.T."/>
            <person name="Hug L.A."/>
            <person name="Sharon I."/>
            <person name="Castelle C.J."/>
            <person name="Probst A.J."/>
            <person name="Thomas B.C."/>
            <person name="Singh A."/>
            <person name="Wilkins M.J."/>
            <person name="Karaoz U."/>
            <person name="Brodie E.L."/>
            <person name="Williams K.H."/>
            <person name="Hubbard S.S."/>
            <person name="Banfield J.F."/>
        </authorList>
    </citation>
    <scope>NUCLEOTIDE SEQUENCE [LARGE SCALE GENOMIC DNA]</scope>
</reference>
<proteinExistence type="predicted"/>
<protein>
    <recommendedName>
        <fullName evidence="1">Resolvase/invertase-type recombinase catalytic domain-containing protein</fullName>
    </recommendedName>
</protein>
<dbReference type="InterPro" id="IPR036162">
    <property type="entry name" value="Resolvase-like_N_sf"/>
</dbReference>
<dbReference type="GO" id="GO:0003677">
    <property type="term" value="F:DNA binding"/>
    <property type="evidence" value="ECO:0007669"/>
    <property type="project" value="InterPro"/>
</dbReference>
<dbReference type="PANTHER" id="PTHR30461">
    <property type="entry name" value="DNA-INVERTASE FROM LAMBDOID PROPHAGE"/>
    <property type="match status" value="1"/>
</dbReference>
<dbReference type="InterPro" id="IPR050639">
    <property type="entry name" value="SSR_resolvase"/>
</dbReference>
<dbReference type="SUPFAM" id="SSF53041">
    <property type="entry name" value="Resolvase-like"/>
    <property type="match status" value="1"/>
</dbReference>
<dbReference type="AlphaFoldDB" id="A0A1G2P0F7"/>
<accession>A0A1G2P0F7</accession>
<dbReference type="Pfam" id="PF00239">
    <property type="entry name" value="Resolvase"/>
    <property type="match status" value="1"/>
</dbReference>
<dbReference type="Gene3D" id="3.40.50.1390">
    <property type="entry name" value="Resolvase, N-terminal catalytic domain"/>
    <property type="match status" value="1"/>
</dbReference>
<organism evidence="2 3">
    <name type="scientific">Candidatus Taylorbacteria bacterium RIFCSPLOWO2_02_FULL_46_40</name>
    <dbReference type="NCBI Taxonomy" id="1802329"/>
    <lineage>
        <taxon>Bacteria</taxon>
        <taxon>Candidatus Tayloriibacteriota</taxon>
    </lineage>
</organism>
<comment type="caution">
    <text evidence="2">The sequence shown here is derived from an EMBL/GenBank/DDBJ whole genome shotgun (WGS) entry which is preliminary data.</text>
</comment>
<dbReference type="InterPro" id="IPR006119">
    <property type="entry name" value="Resolv_N"/>
</dbReference>
<dbReference type="GO" id="GO:0000150">
    <property type="term" value="F:DNA strand exchange activity"/>
    <property type="evidence" value="ECO:0007669"/>
    <property type="project" value="InterPro"/>
</dbReference>